<dbReference type="UniPathway" id="UPA00074">
    <property type="reaction ID" value="UER00942"/>
</dbReference>
<evidence type="ECO:0000256" key="4">
    <source>
        <dbReference type="HAMAP-Rule" id="MF_01928"/>
    </source>
</evidence>
<keyword evidence="1 4" id="KW-0547">Nucleotide-binding</keyword>
<feature type="domain" description="ATP-grasp" evidence="6">
    <location>
        <begin position="107"/>
        <end position="287"/>
    </location>
</feature>
<evidence type="ECO:0000256" key="1">
    <source>
        <dbReference type="ARBA" id="ARBA00022741"/>
    </source>
</evidence>
<dbReference type="NCBIfam" id="NF004679">
    <property type="entry name" value="PRK06019.1-5"/>
    <property type="match status" value="1"/>
</dbReference>
<dbReference type="Proteomes" id="UP000423396">
    <property type="component" value="Chromosome"/>
</dbReference>
<evidence type="ECO:0000313" key="7">
    <source>
        <dbReference type="EMBL" id="QGR19094.1"/>
    </source>
</evidence>
<dbReference type="OrthoDB" id="9299at2157"/>
<dbReference type="InterPro" id="IPR054350">
    <property type="entry name" value="PurT/PurK_preATP-grasp"/>
</dbReference>
<dbReference type="GO" id="GO:0034028">
    <property type="term" value="F:5-(carboxyamino)imidazole ribonucleotide synthase activity"/>
    <property type="evidence" value="ECO:0007669"/>
    <property type="project" value="UniProtKB-UniRule"/>
</dbReference>
<dbReference type="Pfam" id="PF22660">
    <property type="entry name" value="RS_preATP-grasp-like"/>
    <property type="match status" value="1"/>
</dbReference>
<dbReference type="InterPro" id="IPR011054">
    <property type="entry name" value="Rudment_hybrid_motif"/>
</dbReference>
<evidence type="ECO:0000256" key="5">
    <source>
        <dbReference type="RuleBase" id="RU361200"/>
    </source>
</evidence>
<feature type="binding site" evidence="4">
    <location>
        <position position="103"/>
    </location>
    <ligand>
        <name>ATP</name>
        <dbReference type="ChEBI" id="CHEBI:30616"/>
    </ligand>
</feature>
<evidence type="ECO:0000313" key="8">
    <source>
        <dbReference type="Proteomes" id="UP000423396"/>
    </source>
</evidence>
<dbReference type="InterPro" id="IPR040686">
    <property type="entry name" value="PurK_C"/>
</dbReference>
<dbReference type="PROSITE" id="PS50975">
    <property type="entry name" value="ATP_GRASP"/>
    <property type="match status" value="1"/>
</dbReference>
<organism evidence="7 8">
    <name type="scientific">Stygiolobus azoricus</name>
    <dbReference type="NCBI Taxonomy" id="41675"/>
    <lineage>
        <taxon>Archaea</taxon>
        <taxon>Thermoproteota</taxon>
        <taxon>Thermoprotei</taxon>
        <taxon>Sulfolobales</taxon>
        <taxon>Sulfolobaceae</taxon>
        <taxon>Stygiolobus</taxon>
    </lineage>
</organism>
<accession>A0A650CMM1</accession>
<dbReference type="InterPro" id="IPR013815">
    <property type="entry name" value="ATP_grasp_subdomain_1"/>
</dbReference>
<evidence type="ECO:0000256" key="2">
    <source>
        <dbReference type="ARBA" id="ARBA00022755"/>
    </source>
</evidence>
<dbReference type="RefSeq" id="WP_156005506.1">
    <property type="nucleotide sequence ID" value="NZ_CP045483.1"/>
</dbReference>
<dbReference type="GO" id="GO:0004638">
    <property type="term" value="F:phosphoribosylaminoimidazole carboxylase activity"/>
    <property type="evidence" value="ECO:0007669"/>
    <property type="project" value="InterPro"/>
</dbReference>
<feature type="binding site" evidence="4">
    <location>
        <position position="144"/>
    </location>
    <ligand>
        <name>ATP</name>
        <dbReference type="ChEBI" id="CHEBI:30616"/>
    </ligand>
</feature>
<dbReference type="HAMAP" id="MF_01928">
    <property type="entry name" value="PurK"/>
    <property type="match status" value="1"/>
</dbReference>
<keyword evidence="3 4" id="KW-0067">ATP-binding</keyword>
<evidence type="ECO:0000256" key="3">
    <source>
        <dbReference type="ARBA" id="ARBA00022840"/>
    </source>
</evidence>
<dbReference type="KEGG" id="sazo:D1868_03285"/>
<dbReference type="InterPro" id="IPR011761">
    <property type="entry name" value="ATP-grasp"/>
</dbReference>
<dbReference type="Pfam" id="PF17769">
    <property type="entry name" value="PurK_C"/>
    <property type="match status" value="1"/>
</dbReference>
<gene>
    <name evidence="4 5" type="primary">purK</name>
    <name evidence="7" type="ORF">D1868_03285</name>
</gene>
<dbReference type="InterPro" id="IPR016185">
    <property type="entry name" value="PreATP-grasp_dom_sf"/>
</dbReference>
<dbReference type="PANTHER" id="PTHR11609">
    <property type="entry name" value="PURINE BIOSYNTHESIS PROTEIN 6/7, PUR6/7"/>
    <property type="match status" value="1"/>
</dbReference>
<keyword evidence="4 5" id="KW-0436">Ligase</keyword>
<proteinExistence type="inferred from homology"/>
<reference evidence="7 8" key="1">
    <citation type="submission" date="2019-10" db="EMBL/GenBank/DDBJ databases">
        <title>Genome Sequences from Six Type Strain Members of the Archaeal Family Sulfolobaceae: Acidianus ambivalens, Acidianus infernus, Metallosphaera prunae, Stygiolobus azoricus, Sulfolobus metallicus, and Sulfurisphaera ohwakuensis.</title>
        <authorList>
            <person name="Counts J.A."/>
            <person name="Kelly R.M."/>
        </authorList>
    </citation>
    <scope>NUCLEOTIDE SEQUENCE [LARGE SCALE GENOMIC DNA]</scope>
    <source>
        <strain evidence="7 8">FC6</strain>
    </source>
</reference>
<dbReference type="GO" id="GO:0005524">
    <property type="term" value="F:ATP binding"/>
    <property type="evidence" value="ECO:0007669"/>
    <property type="project" value="UniProtKB-UniRule"/>
</dbReference>
<dbReference type="EMBL" id="CP045483">
    <property type="protein sequence ID" value="QGR19094.1"/>
    <property type="molecule type" value="Genomic_DNA"/>
</dbReference>
<feature type="binding site" evidence="4">
    <location>
        <begin position="257"/>
        <end position="258"/>
    </location>
    <ligand>
        <name>ATP</name>
        <dbReference type="ChEBI" id="CHEBI:30616"/>
    </ligand>
</feature>
<comment type="catalytic activity">
    <reaction evidence="4 5">
        <text>5-amino-1-(5-phospho-beta-D-ribosyl)imidazole + hydrogencarbonate + ATP = 5-carboxyamino-1-(5-phospho-D-ribosyl)imidazole + ADP + phosphate + 2 H(+)</text>
        <dbReference type="Rhea" id="RHEA:19317"/>
        <dbReference type="ChEBI" id="CHEBI:15378"/>
        <dbReference type="ChEBI" id="CHEBI:17544"/>
        <dbReference type="ChEBI" id="CHEBI:30616"/>
        <dbReference type="ChEBI" id="CHEBI:43474"/>
        <dbReference type="ChEBI" id="CHEBI:58730"/>
        <dbReference type="ChEBI" id="CHEBI:137981"/>
        <dbReference type="ChEBI" id="CHEBI:456216"/>
        <dbReference type="EC" id="6.3.4.18"/>
    </reaction>
</comment>
<protein>
    <recommendedName>
        <fullName evidence="4 5">N5-carboxyaminoimidazole ribonucleotide synthase</fullName>
        <shortName evidence="4 5">N5-CAIR synthase</shortName>
        <ecNumber evidence="4 5">6.3.4.18</ecNumber>
    </recommendedName>
    <alternativeName>
        <fullName evidence="4 5">5-(carboxyamino)imidazole ribonucleotide synthetase</fullName>
    </alternativeName>
</protein>
<dbReference type="Pfam" id="PF02222">
    <property type="entry name" value="ATP-grasp"/>
    <property type="match status" value="1"/>
</dbReference>
<comment type="subunit">
    <text evidence="4">Homodimer.</text>
</comment>
<keyword evidence="8" id="KW-1185">Reference proteome</keyword>
<comment type="function">
    <text evidence="5">Catalyzes the ATP-dependent conversion of 5-aminoimidazole ribonucleotide (AIR) and HCO(3)- to N5-carboxyaminoimidazole ribonucleotide (N5-CAIR).</text>
</comment>
<sequence length="366" mass="42488">MKSLIQDSNKRKIGILGGGQLGLMMILEGRKFPFTFYVMDEPNAPACRVADKCFKLEEYKEMINQVDIVTFEFEHVKEEALEYAKEKDKLFPNINTVELKRERWKEKMYYKNHNLPTPKFYVAEDGEEALRILKDQFNNVGVIKQSRGGYDGKGHYFIKGDVEKYSFIKDMKCKFVVEEFVDYDYEASIIAVRDKKGNFKVYPPTFNYNEKGILVYNYGPLNDDRFKDIAKRLADSLEYVGTMGIEFFVRKGEILINEFAPRVHNTGHYTLDAAFVSQFEQHIRAISEIELGDTTLLSYGGMVNIIGTDNVPYEVLKFGKVYWYGKSEVKKRRKMGHVNVVGEDLEDVKQKIDNIMKLIYPEGLDL</sequence>
<dbReference type="EC" id="6.3.4.18" evidence="4 5"/>
<comment type="function">
    <text evidence="4">Catalyzes the ATP-dependent conversion of 5-aminoimidazole ribonucleotide (AIR) and HCO(3)(-) to N5-carboxyaminoimidazole ribonucleotide (N5-CAIR).</text>
</comment>
<name>A0A650CMM1_9CREN</name>
<dbReference type="NCBIfam" id="TIGR01161">
    <property type="entry name" value="purK"/>
    <property type="match status" value="1"/>
</dbReference>
<comment type="pathway">
    <text evidence="4 5">Purine metabolism; IMP biosynthesis via de novo pathway; 5-amino-1-(5-phospho-D-ribosyl)imidazole-4-carboxylate from 5-amino-1-(5-phospho-D-ribosyl)imidazole (N5-CAIR route): step 1/2.</text>
</comment>
<evidence type="ECO:0000259" key="6">
    <source>
        <dbReference type="PROSITE" id="PS50975"/>
    </source>
</evidence>
<dbReference type="Gene3D" id="3.30.470.20">
    <property type="entry name" value="ATP-grasp fold, B domain"/>
    <property type="match status" value="1"/>
</dbReference>
<dbReference type="GO" id="GO:0006189">
    <property type="term" value="P:'de novo' IMP biosynthetic process"/>
    <property type="evidence" value="ECO:0007669"/>
    <property type="project" value="UniProtKB-UniRule"/>
</dbReference>
<dbReference type="GO" id="GO:0046872">
    <property type="term" value="F:metal ion binding"/>
    <property type="evidence" value="ECO:0007669"/>
    <property type="project" value="InterPro"/>
</dbReference>
<comment type="similarity">
    <text evidence="4 5">Belongs to the PurK/PurT family.</text>
</comment>
<feature type="binding site" evidence="4">
    <location>
        <position position="186"/>
    </location>
    <ligand>
        <name>ATP</name>
        <dbReference type="ChEBI" id="CHEBI:30616"/>
    </ligand>
</feature>
<dbReference type="GeneID" id="42798062"/>
<dbReference type="PANTHER" id="PTHR11609:SF5">
    <property type="entry name" value="PHOSPHORIBOSYLAMINOIMIDAZOLE CARBOXYLASE"/>
    <property type="match status" value="1"/>
</dbReference>
<dbReference type="InterPro" id="IPR003135">
    <property type="entry name" value="ATP-grasp_carboxylate-amine"/>
</dbReference>
<dbReference type="AlphaFoldDB" id="A0A650CMM1"/>
<comment type="caution">
    <text evidence="4">Lacks conserved residue(s) required for the propagation of feature annotation.</text>
</comment>
<dbReference type="InterPro" id="IPR005875">
    <property type="entry name" value="PurK"/>
</dbReference>
<dbReference type="Gene3D" id="3.30.1490.20">
    <property type="entry name" value="ATP-grasp fold, A domain"/>
    <property type="match status" value="1"/>
</dbReference>
<dbReference type="SUPFAM" id="SSF56059">
    <property type="entry name" value="Glutathione synthetase ATP-binding domain-like"/>
    <property type="match status" value="1"/>
</dbReference>
<dbReference type="SUPFAM" id="SSF51246">
    <property type="entry name" value="Rudiment single hybrid motif"/>
    <property type="match status" value="1"/>
</dbReference>
<feature type="binding site" evidence="4">
    <location>
        <begin position="178"/>
        <end position="181"/>
    </location>
    <ligand>
        <name>ATP</name>
        <dbReference type="ChEBI" id="CHEBI:30616"/>
    </ligand>
</feature>
<keyword evidence="2 4" id="KW-0658">Purine biosynthesis</keyword>
<dbReference type="SUPFAM" id="SSF52440">
    <property type="entry name" value="PreATP-grasp domain"/>
    <property type="match status" value="1"/>
</dbReference>
<dbReference type="Gene3D" id="3.40.50.20">
    <property type="match status" value="1"/>
</dbReference>